<comment type="subcellular location">
    <subcellularLocation>
        <location evidence="1">Nucleus</location>
    </subcellularLocation>
</comment>
<dbReference type="InterPro" id="IPR056020">
    <property type="entry name" value="DUF7599"/>
</dbReference>
<comment type="caution">
    <text evidence="8">The sequence shown here is derived from an EMBL/GenBank/DDBJ whole genome shotgun (WGS) entry which is preliminary data.</text>
</comment>
<dbReference type="OrthoDB" id="68020at2759"/>
<sequence>MDSVVLHVQQEVALDGESGCNWDRFWYIVDEFLQRTSDVATDAPPKADPATMKRTDVKFRQFFWNNLILEEALLLYTRGASADPAGLDDVSTDPSKASFLLFSELTPLRSSEVSYQQVLDNYKDEIRIVASEESQQLALLGYSGAATNISKQGFQVLQTITAGREFGATQAHLAKLHKIDPRSMFHFLKSLIAMKLVVKIPVTTEGQYTLLCLHTRFASLNAGYKAMNSDTGFSNAGRLVVAPEGGRQFEGLVKPDNRTVSYYNGLVKQKLTDMLGHAKNQIMTVEDLAKALDLTDMNMVQNRWFNRQIELLGKLKYIKRVNVPGFSRCVQLLRPFKINAPAAEMEAAQLNLKNVIADDAPQSGICIDLSIEHQVFRHVLEADRRGIISKEIRHKMNMLNVKLLSRILQTLCKPLPGSDESLVKRVVEFVGRERRYRYYSDAGFKASVAEDHKDYIEQTKPPAASTPAKRRARAQAPSAAPTSADTLAAVTPGNPDPSSTTIATSTSADTAATVSETGGSPSQPLDTGDATTASAPQIVASSSATPGTSAITDVDSTSASKADSTQPTDRFISVAVLKRRKVLLSVLERKRMVEFHASLVAEYQQEKARLYPNQDESSVIDRKTLYRTMDILEAEGLVKVFKVQNIPMVGGGTVTKTFCLHPSIELESEEVRKFVKESTNRHLLFGSLASRPAKKAELVDLEVESLDEMQQRLGPSFCKPQPFSLTDREFAQPLTVKEEQQLKPKAQNRGSDIDGLNIAVEYGWNRAKMMRALAFHRFLLDKLASADRTLFCYPIASNVLSTSSLFEVMSLRVFLIVVGIIQEPSEESRAYLETHRDSNEALGRLPPHMKPHVVPKNNFKKRLREVLEILDALGLVSPLVEPPGMDSRESSVSLKYATNHLVLNTQYELHVNVRAPLHPIMPENLDESLEDRKQYMLLSAQECREFWMDLQASSSAMRYFPKEKMTGRPWSDIRRDFLLNLCNKKIWAEPIRVTATQRAVLMRLVNNKVRYIPPLDDSKVEAIAVEAGLPQSHVLQFYKAIRKAWHTNPVDRRSTRLPQLTKVMKMREKDKDSHGLSTKPPLQDRPKLDEAGAARFTVGNERHKRAKRALWSDADDERLLLSYALTRCVSDAYNVKFSWFSVAHAFEGKRGREICRHRFDKLMREQALSKRMDGYRSQFTGVMADISSKFDIDHNLRNFDPSPVLAYFRPNADTPINKTMDTTPLYNDLKDIERLNVVRHMDPYSTLYVEERMHSELSLPRRLQLLNMIPATMRNIDQELDEPLTTLCEARVIQGDGTGASTLTLRDEVMGKEHIILALVKAVYCLPRHKRPRSIIRSLLEEFDSHLVFQTCELAKYKWKLLTDIKASSFRIPGQRVGRAERFTVLLNGAYPRRLTHAVSAVDEMYDAAGERTFTMDASLAELKVFMTDVAMGWLQLSMARSDGTGPAAAFEELHGQGALVHFDVKMRNSRELCRPVPLPISKRIKAFKNFESAAAQTGTETGTLTSTETVSELSEAMLDPWQKARDQTEKHFQTLLKTLSAADGRRLYESIYRSIVESGTTGMVPEDIKDTMKTQRIGCTDKEIMECLRDMERRSPAILVRVGMAHVRYVSFGWHEAWTVNYRAAVARVMGDDRRQHQIVDGAGSEVWLGPVTDPRQWVVARMWKTLEGEVEKSVFETCVHAVLSHIADRPGISKGSLLRQFHKMFLAADVDDLMEELERRGAIEVKHGIMPGPASLFSKRGVYRRCERDTIDPRKVTNYFPVGAYYSYVDMSLVVLGTDGKDAPSVEEELGSERRSEGRTAGEGEGEEEDEEEEEDDDDVDDEEVEAKEEDEDGEREEEDEEEDEEEERLIKRPRKQ</sequence>
<evidence type="ECO:0000256" key="3">
    <source>
        <dbReference type="ARBA" id="ARBA00023125"/>
    </source>
</evidence>
<dbReference type="InterPro" id="IPR007309">
    <property type="entry name" value="TFIIIC_Bblock-bd"/>
</dbReference>
<keyword evidence="3" id="KW-0238">DNA-binding</keyword>
<dbReference type="PANTHER" id="PTHR15180:SF1">
    <property type="entry name" value="GENERAL TRANSCRIPTION FACTOR 3C POLYPEPTIDE 1"/>
    <property type="match status" value="1"/>
</dbReference>
<evidence type="ECO:0000256" key="6">
    <source>
        <dbReference type="SAM" id="MobiDB-lite"/>
    </source>
</evidence>
<dbReference type="GO" id="GO:0042791">
    <property type="term" value="P:5S class rRNA transcription by RNA polymerase III"/>
    <property type="evidence" value="ECO:0007669"/>
    <property type="project" value="TreeGrafter"/>
</dbReference>
<reference evidence="8" key="1">
    <citation type="journal article" date="2020" name="Fungal Divers.">
        <title>Resolving the Mortierellaceae phylogeny through synthesis of multi-gene phylogenetics and phylogenomics.</title>
        <authorList>
            <person name="Vandepol N."/>
            <person name="Liber J."/>
            <person name="Desiro A."/>
            <person name="Na H."/>
            <person name="Kennedy M."/>
            <person name="Barry K."/>
            <person name="Grigoriev I.V."/>
            <person name="Miller A.N."/>
            <person name="O'Donnell K."/>
            <person name="Stajich J.E."/>
            <person name="Bonito G."/>
        </authorList>
    </citation>
    <scope>NUCLEOTIDE SEQUENCE</scope>
    <source>
        <strain evidence="8">REB-010B</strain>
    </source>
</reference>
<dbReference type="Pfam" id="PF24101">
    <property type="entry name" value="WHD_GTF3C1"/>
    <property type="match status" value="1"/>
</dbReference>
<keyword evidence="5" id="KW-0539">Nucleus</keyword>
<feature type="region of interest" description="Disordered" evidence="6">
    <location>
        <begin position="1784"/>
        <end position="1859"/>
    </location>
</feature>
<organism evidence="8 9">
    <name type="scientific">Dissophora globulifera</name>
    <dbReference type="NCBI Taxonomy" id="979702"/>
    <lineage>
        <taxon>Eukaryota</taxon>
        <taxon>Fungi</taxon>
        <taxon>Fungi incertae sedis</taxon>
        <taxon>Mucoromycota</taxon>
        <taxon>Mortierellomycotina</taxon>
        <taxon>Mortierellomycetes</taxon>
        <taxon>Mortierellales</taxon>
        <taxon>Mortierellaceae</taxon>
        <taxon>Dissophora</taxon>
    </lineage>
</organism>
<gene>
    <name evidence="8" type="primary">TFC3</name>
    <name evidence="8" type="ORF">BGZ99_006412</name>
</gene>
<dbReference type="EMBL" id="JAAAIP010000432">
    <property type="protein sequence ID" value="KAG0317270.1"/>
    <property type="molecule type" value="Genomic_DNA"/>
</dbReference>
<name>A0A9P6RGR8_9FUNG</name>
<dbReference type="GO" id="GO:0003677">
    <property type="term" value="F:DNA binding"/>
    <property type="evidence" value="ECO:0007669"/>
    <property type="project" value="UniProtKB-KW"/>
</dbReference>
<dbReference type="GO" id="GO:0006384">
    <property type="term" value="P:transcription initiation at RNA polymerase III promoter"/>
    <property type="evidence" value="ECO:0007669"/>
    <property type="project" value="InterPro"/>
</dbReference>
<keyword evidence="8" id="KW-0648">Protein biosynthesis</keyword>
<dbReference type="GO" id="GO:0005634">
    <property type="term" value="C:nucleus"/>
    <property type="evidence" value="ECO:0007669"/>
    <property type="project" value="UniProtKB-SubCell"/>
</dbReference>
<evidence type="ECO:0000256" key="4">
    <source>
        <dbReference type="ARBA" id="ARBA00023163"/>
    </source>
</evidence>
<dbReference type="InterPro" id="IPR044210">
    <property type="entry name" value="Tfc3-like"/>
</dbReference>
<dbReference type="InterPro" id="IPR056467">
    <property type="entry name" value="eWH_GTF3C1"/>
</dbReference>
<dbReference type="Pfam" id="PF20222">
    <property type="entry name" value="DUF6581"/>
    <property type="match status" value="1"/>
</dbReference>
<keyword evidence="8" id="KW-0396">Initiation factor</keyword>
<evidence type="ECO:0000313" key="8">
    <source>
        <dbReference type="EMBL" id="KAG0317270.1"/>
    </source>
</evidence>
<dbReference type="CDD" id="cd16169">
    <property type="entry name" value="Tau138_eWH"/>
    <property type="match status" value="1"/>
</dbReference>
<dbReference type="GO" id="GO:0000127">
    <property type="term" value="C:transcription factor TFIIIC complex"/>
    <property type="evidence" value="ECO:0007669"/>
    <property type="project" value="InterPro"/>
</dbReference>
<dbReference type="Proteomes" id="UP000738325">
    <property type="component" value="Unassembled WGS sequence"/>
</dbReference>
<dbReference type="Pfam" id="PF04182">
    <property type="entry name" value="B-block_TFIIIC"/>
    <property type="match status" value="1"/>
</dbReference>
<feature type="compositionally biased region" description="Low complexity" evidence="6">
    <location>
        <begin position="474"/>
        <end position="489"/>
    </location>
</feature>
<dbReference type="InterPro" id="IPR001005">
    <property type="entry name" value="SANT/Myb"/>
</dbReference>
<evidence type="ECO:0000256" key="1">
    <source>
        <dbReference type="ARBA" id="ARBA00004123"/>
    </source>
</evidence>
<accession>A0A9P6RGR8</accession>
<keyword evidence="2" id="KW-0597">Phosphoprotein</keyword>
<keyword evidence="4" id="KW-0804">Transcription</keyword>
<dbReference type="InterPro" id="IPR035625">
    <property type="entry name" value="Tfc3-like_eWH"/>
</dbReference>
<dbReference type="Pfam" id="PF24538">
    <property type="entry name" value="DUF7599"/>
    <property type="match status" value="1"/>
</dbReference>
<protein>
    <submittedName>
        <fullName evidence="8">RNA polymerase III transcription initiation factor complex subunit</fullName>
    </submittedName>
</protein>
<dbReference type="PANTHER" id="PTHR15180">
    <property type="entry name" value="GENERAL TRANSCRIPTION FACTOR 3C POLYPEPTIDE 1"/>
    <property type="match status" value="1"/>
</dbReference>
<dbReference type="PROSITE" id="PS50090">
    <property type="entry name" value="MYB_LIKE"/>
    <property type="match status" value="1"/>
</dbReference>
<evidence type="ECO:0000259" key="7">
    <source>
        <dbReference type="PROSITE" id="PS50090"/>
    </source>
</evidence>
<feature type="region of interest" description="Disordered" evidence="6">
    <location>
        <begin position="1067"/>
        <end position="1086"/>
    </location>
</feature>
<evidence type="ECO:0000256" key="5">
    <source>
        <dbReference type="ARBA" id="ARBA00023242"/>
    </source>
</evidence>
<keyword evidence="9" id="KW-1185">Reference proteome</keyword>
<evidence type="ECO:0000313" key="9">
    <source>
        <dbReference type="Proteomes" id="UP000738325"/>
    </source>
</evidence>
<feature type="compositionally biased region" description="Polar residues" evidence="6">
    <location>
        <begin position="518"/>
        <end position="565"/>
    </location>
</feature>
<feature type="compositionally biased region" description="Basic and acidic residues" evidence="6">
    <location>
        <begin position="1793"/>
        <end position="1804"/>
    </location>
</feature>
<feature type="domain" description="Myb-like" evidence="7">
    <location>
        <begin position="1103"/>
        <end position="1163"/>
    </location>
</feature>
<dbReference type="InterPro" id="IPR046488">
    <property type="entry name" value="Sfc3/Tfc3_C"/>
</dbReference>
<feature type="region of interest" description="Disordered" evidence="6">
    <location>
        <begin position="459"/>
        <end position="565"/>
    </location>
</feature>
<proteinExistence type="predicted"/>
<evidence type="ECO:0000256" key="2">
    <source>
        <dbReference type="ARBA" id="ARBA00022553"/>
    </source>
</evidence>
<feature type="compositionally biased region" description="Low complexity" evidence="6">
    <location>
        <begin position="498"/>
        <end position="517"/>
    </location>
</feature>
<dbReference type="GO" id="GO:0003743">
    <property type="term" value="F:translation initiation factor activity"/>
    <property type="evidence" value="ECO:0007669"/>
    <property type="project" value="UniProtKB-KW"/>
</dbReference>
<feature type="compositionally biased region" description="Acidic residues" evidence="6">
    <location>
        <begin position="1806"/>
        <end position="1850"/>
    </location>
</feature>